<feature type="transmembrane region" description="Helical" evidence="2">
    <location>
        <begin position="201"/>
        <end position="221"/>
    </location>
</feature>
<evidence type="ECO:0000313" key="4">
    <source>
        <dbReference type="EMBL" id="GAA2819351.1"/>
    </source>
</evidence>
<reference evidence="4 5" key="1">
    <citation type="journal article" date="2019" name="Int. J. Syst. Evol. Microbiol.">
        <title>The Global Catalogue of Microorganisms (GCM) 10K type strain sequencing project: providing services to taxonomists for standard genome sequencing and annotation.</title>
        <authorList>
            <consortium name="The Broad Institute Genomics Platform"/>
            <consortium name="The Broad Institute Genome Sequencing Center for Infectious Disease"/>
            <person name="Wu L."/>
            <person name="Ma J."/>
        </authorList>
    </citation>
    <scope>NUCLEOTIDE SEQUENCE [LARGE SCALE GENOMIC DNA]</scope>
    <source>
        <strain evidence="4 5">JCM 9383</strain>
    </source>
</reference>
<organism evidence="4 5">
    <name type="scientific">Saccharopolyspora taberi</name>
    <dbReference type="NCBI Taxonomy" id="60895"/>
    <lineage>
        <taxon>Bacteria</taxon>
        <taxon>Bacillati</taxon>
        <taxon>Actinomycetota</taxon>
        <taxon>Actinomycetes</taxon>
        <taxon>Pseudonocardiales</taxon>
        <taxon>Pseudonocardiaceae</taxon>
        <taxon>Saccharopolyspora</taxon>
    </lineage>
</organism>
<name>A0ABN3VMF2_9PSEU</name>
<evidence type="ECO:0000259" key="3">
    <source>
        <dbReference type="Pfam" id="PF14219"/>
    </source>
</evidence>
<evidence type="ECO:0000313" key="5">
    <source>
        <dbReference type="Proteomes" id="UP001500979"/>
    </source>
</evidence>
<evidence type="ECO:0000256" key="1">
    <source>
        <dbReference type="SAM" id="MobiDB-lite"/>
    </source>
</evidence>
<sequence>MEWVATPPGGARPRTRRARPRPYAGPPSYPAVPRWGFPLLAWRWPLALPAQPAADPVKRVAALFATASATLWITAGVAGLAAVAEGWRYVLLLRSRGEALPATALAISDALVVTTGLLTLVLGVLSGLFSILWALRARVAAAERAGIRSERSDLQFVLGALVPGLNLVVPGSVLSELEHAVLIGEGARERGDRPRPSRLVLVWWGSWAASLLFGWTTFLWMFRGGVQAQADGVVLHVWTNIAVVVLAVVTARVVRYLTALLIPADPTELPHLRVLRVSGAPAPPRPPRPSDADR</sequence>
<gene>
    <name evidence="4" type="ORF">GCM10010470_63350</name>
</gene>
<feature type="region of interest" description="Disordered" evidence="1">
    <location>
        <begin position="1"/>
        <end position="23"/>
    </location>
</feature>
<dbReference type="Proteomes" id="UP001500979">
    <property type="component" value="Unassembled WGS sequence"/>
</dbReference>
<comment type="caution">
    <text evidence="4">The sequence shown here is derived from an EMBL/GenBank/DDBJ whole genome shotgun (WGS) entry which is preliminary data.</text>
</comment>
<dbReference type="InterPro" id="IPR025565">
    <property type="entry name" value="DUF4328"/>
</dbReference>
<accession>A0ABN3VMF2</accession>
<feature type="transmembrane region" description="Helical" evidence="2">
    <location>
        <begin position="60"/>
        <end position="84"/>
    </location>
</feature>
<keyword evidence="5" id="KW-1185">Reference proteome</keyword>
<evidence type="ECO:0000256" key="2">
    <source>
        <dbReference type="SAM" id="Phobius"/>
    </source>
</evidence>
<feature type="transmembrane region" description="Helical" evidence="2">
    <location>
        <begin position="233"/>
        <end position="254"/>
    </location>
</feature>
<protein>
    <recommendedName>
        <fullName evidence="3">DUF4328 domain-containing protein</fullName>
    </recommendedName>
</protein>
<dbReference type="Pfam" id="PF14219">
    <property type="entry name" value="DUF4328"/>
    <property type="match status" value="1"/>
</dbReference>
<feature type="transmembrane region" description="Helical" evidence="2">
    <location>
        <begin position="104"/>
        <end position="135"/>
    </location>
</feature>
<feature type="domain" description="DUF4328" evidence="3">
    <location>
        <begin position="97"/>
        <end position="258"/>
    </location>
</feature>
<dbReference type="EMBL" id="BAAAUX010000037">
    <property type="protein sequence ID" value="GAA2819351.1"/>
    <property type="molecule type" value="Genomic_DNA"/>
</dbReference>
<keyword evidence="2" id="KW-0472">Membrane</keyword>
<keyword evidence="2" id="KW-1133">Transmembrane helix</keyword>
<proteinExistence type="predicted"/>
<keyword evidence="2" id="KW-0812">Transmembrane</keyword>
<feature type="compositionally biased region" description="Low complexity" evidence="1">
    <location>
        <begin position="1"/>
        <end position="12"/>
    </location>
</feature>